<gene>
    <name evidence="1" type="ORF">MJO28_000147</name>
</gene>
<protein>
    <submittedName>
        <fullName evidence="1">Uncharacterized protein</fullName>
    </submittedName>
</protein>
<sequence>MDSSISFQARTISSSTASLINQEDPEDDSISDPLQQWLLFDPPPIHEEAEEEDEGEGEFQSISHPILHTSMPSHDGTGHFLSPNGSEHGGPSDHPQNITIQSLKSLSEYGEGSSIDDDLLSIPSSLSITRSISSRSVSDFCPQEMDMDHDEAELLITPMAISAGLLHQHQSQSQSQSHSGSGSHRSRDQLRTKRTTSRHSNRTHSRSSRPRSSSSRVLDSPNTSSSSLQKPSVLFINPTSDKQNINHSTTGIIAIGFIASVASKILDLDSDTLTLLSHNPYQHHSQTNKNQVDDDDEQNTFVDKKRVRLPIRFSIGELDDQMRIHSTNEKDMINSPMDLSGFIPPSPNSVWRNTNEHEQNHDLDGAKMNHHDSSSSTLKVSRSLSSSPRLTNHHQPNILRMSSQLNLPDSADEDEDEDDLNPFNSISRSSSSLASGLLKKVLDEWTNW</sequence>
<keyword evidence="2" id="KW-1185">Reference proteome</keyword>
<organism evidence="1 2">
    <name type="scientific">Puccinia striiformis f. sp. tritici</name>
    <dbReference type="NCBI Taxonomy" id="168172"/>
    <lineage>
        <taxon>Eukaryota</taxon>
        <taxon>Fungi</taxon>
        <taxon>Dikarya</taxon>
        <taxon>Basidiomycota</taxon>
        <taxon>Pucciniomycotina</taxon>
        <taxon>Pucciniomycetes</taxon>
        <taxon>Pucciniales</taxon>
        <taxon>Pucciniaceae</taxon>
        <taxon>Puccinia</taxon>
    </lineage>
</organism>
<proteinExistence type="predicted"/>
<evidence type="ECO:0000313" key="2">
    <source>
        <dbReference type="Proteomes" id="UP001060170"/>
    </source>
</evidence>
<name>A0ACC0EWL2_9BASI</name>
<dbReference type="EMBL" id="CM045865">
    <property type="protein sequence ID" value="KAI7962053.1"/>
    <property type="molecule type" value="Genomic_DNA"/>
</dbReference>
<reference evidence="1 2" key="3">
    <citation type="journal article" date="2022" name="Microbiol. Spectr.">
        <title>Folding features and dynamics of 3D genome architecture in plant fungal pathogens.</title>
        <authorList>
            <person name="Xia C."/>
        </authorList>
    </citation>
    <scope>NUCLEOTIDE SEQUENCE [LARGE SCALE GENOMIC DNA]</scope>
    <source>
        <strain evidence="1 2">93-210</strain>
    </source>
</reference>
<dbReference type="Proteomes" id="UP001060170">
    <property type="component" value="Chromosome 1"/>
</dbReference>
<evidence type="ECO:0000313" key="1">
    <source>
        <dbReference type="EMBL" id="KAI7962053.1"/>
    </source>
</evidence>
<accession>A0ACC0EWL2</accession>
<reference evidence="2" key="1">
    <citation type="journal article" date="2018" name="BMC Genomics">
        <title>Genomic insights into host adaptation between the wheat stripe rust pathogen (Puccinia striiformis f. sp. tritici) and the barley stripe rust pathogen (Puccinia striiformis f. sp. hordei).</title>
        <authorList>
            <person name="Xia C."/>
            <person name="Wang M."/>
            <person name="Yin C."/>
            <person name="Cornejo O.E."/>
            <person name="Hulbert S.H."/>
            <person name="Chen X."/>
        </authorList>
    </citation>
    <scope>NUCLEOTIDE SEQUENCE [LARGE SCALE GENOMIC DNA]</scope>
    <source>
        <strain evidence="2">93-210</strain>
    </source>
</reference>
<comment type="caution">
    <text evidence="1">The sequence shown here is derived from an EMBL/GenBank/DDBJ whole genome shotgun (WGS) entry which is preliminary data.</text>
</comment>
<reference evidence="2" key="2">
    <citation type="journal article" date="2018" name="Mol. Plant Microbe Interact.">
        <title>Genome sequence resources for the wheat stripe rust pathogen (Puccinia striiformis f. sp. tritici) and the barley stripe rust pathogen (Puccinia striiformis f. sp. hordei).</title>
        <authorList>
            <person name="Xia C."/>
            <person name="Wang M."/>
            <person name="Yin C."/>
            <person name="Cornejo O.E."/>
            <person name="Hulbert S.H."/>
            <person name="Chen X."/>
        </authorList>
    </citation>
    <scope>NUCLEOTIDE SEQUENCE [LARGE SCALE GENOMIC DNA]</scope>
    <source>
        <strain evidence="2">93-210</strain>
    </source>
</reference>